<dbReference type="EMBL" id="JBHRSJ010000022">
    <property type="protein sequence ID" value="MFC2972949.1"/>
    <property type="molecule type" value="Genomic_DNA"/>
</dbReference>
<dbReference type="RefSeq" id="WP_377814699.1">
    <property type="nucleotide sequence ID" value="NZ_JBHRSJ010000022.1"/>
</dbReference>
<dbReference type="InterPro" id="IPR023614">
    <property type="entry name" value="Porin_dom_sf"/>
</dbReference>
<feature type="signal peptide" evidence="1">
    <location>
        <begin position="1"/>
        <end position="20"/>
    </location>
</feature>
<evidence type="ECO:0000259" key="2">
    <source>
        <dbReference type="Pfam" id="PF13372"/>
    </source>
</evidence>
<evidence type="ECO:0000313" key="4">
    <source>
        <dbReference type="Proteomes" id="UP001595457"/>
    </source>
</evidence>
<gene>
    <name evidence="3" type="ORF">ACFOJE_12080</name>
</gene>
<feature type="chain" id="PRO_5046516144" evidence="1">
    <location>
        <begin position="21"/>
        <end position="263"/>
    </location>
</feature>
<sequence>MRQTSHSLLLCLAASAPALAAAEESFTNIFTQGKAYLDLRYRYEHVDQDNGLMHADANTLRTRVGYQTGRLYGFSALIELDNVARLGEADYNDTRNHNTRYPVVADPDGSEVNQLLLRYDHQYGSAVYGRQRIELDNQRFVGGVAWRQNEQTYDGFLGQLKPLDKLTLTYGYLDNINTPFGPDGQHGYPTNPANIEGHSHLFNASYAWRPELKITAYHYLLGLDNLAVAANAALGSQSSRTSGVRLTGSRAGFGYALEYAHQS</sequence>
<organism evidence="3 4">
    <name type="scientific">Azotobacter bryophylli</name>
    <dbReference type="NCBI Taxonomy" id="1986537"/>
    <lineage>
        <taxon>Bacteria</taxon>
        <taxon>Pseudomonadati</taxon>
        <taxon>Pseudomonadota</taxon>
        <taxon>Gammaproteobacteria</taxon>
        <taxon>Pseudomonadales</taxon>
        <taxon>Pseudomonadaceae</taxon>
        <taxon>Azotobacter</taxon>
    </lineage>
</organism>
<proteinExistence type="predicted"/>
<keyword evidence="4" id="KW-1185">Reference proteome</keyword>
<name>A0ABV7ATT9_9GAMM</name>
<evidence type="ECO:0000256" key="1">
    <source>
        <dbReference type="SAM" id="SignalP"/>
    </source>
</evidence>
<feature type="domain" description="Alginate export" evidence="2">
    <location>
        <begin position="89"/>
        <end position="263"/>
    </location>
</feature>
<feature type="non-terminal residue" evidence="3">
    <location>
        <position position="263"/>
    </location>
</feature>
<keyword evidence="1" id="KW-0732">Signal</keyword>
<dbReference type="Proteomes" id="UP001595457">
    <property type="component" value="Unassembled WGS sequence"/>
</dbReference>
<protein>
    <submittedName>
        <fullName evidence="3">Alginate export family protein</fullName>
    </submittedName>
</protein>
<evidence type="ECO:0000313" key="3">
    <source>
        <dbReference type="EMBL" id="MFC2972949.1"/>
    </source>
</evidence>
<dbReference type="InterPro" id="IPR025388">
    <property type="entry name" value="Alginate_export_dom"/>
</dbReference>
<comment type="caution">
    <text evidence="3">The sequence shown here is derived from an EMBL/GenBank/DDBJ whole genome shotgun (WGS) entry which is preliminary data.</text>
</comment>
<dbReference type="Gene3D" id="2.40.160.10">
    <property type="entry name" value="Porin"/>
    <property type="match status" value="1"/>
</dbReference>
<dbReference type="Pfam" id="PF13372">
    <property type="entry name" value="Alginate_exp"/>
    <property type="match status" value="1"/>
</dbReference>
<accession>A0ABV7ATT9</accession>
<reference evidence="4" key="1">
    <citation type="journal article" date="2019" name="Int. J. Syst. Evol. Microbiol.">
        <title>The Global Catalogue of Microorganisms (GCM) 10K type strain sequencing project: providing services to taxonomists for standard genome sequencing and annotation.</title>
        <authorList>
            <consortium name="The Broad Institute Genomics Platform"/>
            <consortium name="The Broad Institute Genome Sequencing Center for Infectious Disease"/>
            <person name="Wu L."/>
            <person name="Ma J."/>
        </authorList>
    </citation>
    <scope>NUCLEOTIDE SEQUENCE [LARGE SCALE GENOMIC DNA]</scope>
    <source>
        <strain evidence="4">KCTC 62195</strain>
    </source>
</reference>